<protein>
    <submittedName>
        <fullName evidence="2">Uncharacterized protein</fullName>
    </submittedName>
</protein>
<dbReference type="KEGG" id="smur:BWP33_02585"/>
<dbReference type="Proteomes" id="UP000017813">
    <property type="component" value="Unassembled WGS sequence"/>
</dbReference>
<accession>U6Q368</accession>
<reference evidence="2 3" key="2">
    <citation type="submission" date="2011-10" db="EMBL/GenBank/DDBJ databases">
        <title>The Genome Sequence of Simonsiella muelleri ATCC 29453.</title>
        <authorList>
            <consortium name="The Broad Institute Genome Sequencing Platform"/>
            <consortium name="The Broad Institute Genome Sequencing Center for Infectious Disease"/>
            <person name="Earl A."/>
            <person name="Ward D."/>
            <person name="Feldgarden M."/>
            <person name="Gevers D."/>
            <person name="Izard J."/>
            <person name="Baranova O.V."/>
            <person name="Blanton J.M."/>
            <person name="Tanner A.C."/>
            <person name="Dewhirst F."/>
            <person name="Young S.K."/>
            <person name="Zeng Q."/>
            <person name="Gargeya S."/>
            <person name="Fitzgerald M."/>
            <person name="Haas B."/>
            <person name="Abouelleil A."/>
            <person name="Alvarado L."/>
            <person name="Arachchi H.M."/>
            <person name="Berlin A."/>
            <person name="Brown A."/>
            <person name="Chapman S.B."/>
            <person name="Chen Z."/>
            <person name="Dunbar C."/>
            <person name="Freedman E."/>
            <person name="Gearin G."/>
            <person name="Goldberg J."/>
            <person name="Griggs A."/>
            <person name="Gujja S."/>
            <person name="Heiman D."/>
            <person name="Howarth C."/>
            <person name="Larson L."/>
            <person name="Lui A."/>
            <person name="MacDonald P.J.P."/>
            <person name="Montmayeur A."/>
            <person name="Murphy C."/>
            <person name="Neiman D."/>
            <person name="Pearson M."/>
            <person name="Priest M."/>
            <person name="Roberts A."/>
            <person name="Saif S."/>
            <person name="Shea T."/>
            <person name="Shenoy N."/>
            <person name="Sisk P."/>
            <person name="Stolte C."/>
            <person name="Sykes S."/>
            <person name="Wortman J."/>
            <person name="Nusbaum C."/>
            <person name="Birren B."/>
        </authorList>
    </citation>
    <scope>NUCLEOTIDE SEQUENCE [LARGE SCALE GENOMIC DNA]</scope>
    <source>
        <strain evidence="2 3">ATCC 29453</strain>
    </source>
</reference>
<dbReference type="EMBL" id="ADCY02000065">
    <property type="protein sequence ID" value="EFG29884.1"/>
    <property type="molecule type" value="Genomic_DNA"/>
</dbReference>
<dbReference type="RefSeq" id="WP_002640929.1">
    <property type="nucleotide sequence ID" value="NZ_CP019448.1"/>
</dbReference>
<gene>
    <name evidence="1" type="ORF">HMPREF9021_02291</name>
    <name evidence="2" type="ORF">HMPREF9021_02482</name>
</gene>
<dbReference type="AlphaFoldDB" id="U6Q368"/>
<dbReference type="EMBL" id="ADCY02000001">
    <property type="protein sequence ID" value="EJZ50289.1"/>
    <property type="molecule type" value="Genomic_DNA"/>
</dbReference>
<comment type="caution">
    <text evidence="2">The sequence shown here is derived from an EMBL/GenBank/DDBJ whole genome shotgun (WGS) entry which is preliminary data.</text>
</comment>
<dbReference type="HOGENOM" id="CLU_147807_1_0_4"/>
<reference evidence="2 3" key="1">
    <citation type="submission" date="2010-03" db="EMBL/GenBank/DDBJ databases">
        <authorList>
            <consortium name="The Broad Institute Genome Sequencing Platform"/>
            <person name="Ward D."/>
            <person name="Earl A."/>
            <person name="Feldgarden M."/>
            <person name="Gevers D."/>
            <person name="Young S."/>
            <person name="Zeng Q."/>
            <person name="Koehrsen M."/>
            <person name="Alvarado L."/>
            <person name="Berlin A.M."/>
            <person name="Borenstein D."/>
            <person name="Chapman S.B."/>
            <person name="Chen Z."/>
            <person name="Engels R."/>
            <person name="Freedman E."/>
            <person name="Gellesch M."/>
            <person name="Goldberg J."/>
            <person name="Griggs A."/>
            <person name="Gujja S."/>
            <person name="Heilman E.R."/>
            <person name="Heiman D.I."/>
            <person name="Hepburn T.A."/>
            <person name="Howarth C."/>
            <person name="Jen D."/>
            <person name="Larson L."/>
            <person name="Mehta T."/>
            <person name="Park D."/>
            <person name="Pearson M."/>
            <person name="Richards J."/>
            <person name="Roberts A."/>
            <person name="Saif S."/>
            <person name="Shea T.D."/>
            <person name="Shenoy N."/>
            <person name="Sisk P."/>
            <person name="Stolte C."/>
            <person name="Sykes S.N."/>
            <person name="Walk T."/>
            <person name="White J."/>
            <person name="Yandava C."/>
            <person name="Izard J."/>
            <person name="Baranova O.V."/>
            <person name="Blanton J.M."/>
            <person name="Tanner A.C."/>
            <person name="Dewhirst F."/>
            <person name="Haas B."/>
            <person name="Nusbaum C."/>
            <person name="Birren B."/>
        </authorList>
    </citation>
    <scope>NUCLEOTIDE SEQUENCE [LARGE SCALE GENOMIC DNA]</scope>
    <source>
        <strain evidence="2 3">ATCC 29453</strain>
    </source>
</reference>
<organism evidence="2 3">
    <name type="scientific">Simonsiella muelleri ATCC 29453</name>
    <dbReference type="NCBI Taxonomy" id="641147"/>
    <lineage>
        <taxon>Bacteria</taxon>
        <taxon>Pseudomonadati</taxon>
        <taxon>Pseudomonadota</taxon>
        <taxon>Betaproteobacteria</taxon>
        <taxon>Neisseriales</taxon>
        <taxon>Neisseriaceae</taxon>
        <taxon>Simonsiella</taxon>
    </lineage>
</organism>
<evidence type="ECO:0000313" key="1">
    <source>
        <dbReference type="EMBL" id="EFG29884.1"/>
    </source>
</evidence>
<evidence type="ECO:0000313" key="2">
    <source>
        <dbReference type="EMBL" id="EJZ50289.1"/>
    </source>
</evidence>
<name>U6Q368_9NEIS</name>
<keyword evidence="3" id="KW-1185">Reference proteome</keyword>
<evidence type="ECO:0000313" key="3">
    <source>
        <dbReference type="Proteomes" id="UP000017813"/>
    </source>
</evidence>
<dbReference type="eggNOG" id="ENOG50334F4">
    <property type="taxonomic scope" value="Bacteria"/>
</dbReference>
<proteinExistence type="predicted"/>
<dbReference type="STRING" id="641147.HMPREF9021_02291"/>
<dbReference type="KEGG" id="smur:BWP33_10845"/>
<sequence length="113" mass="13104">MIEQDYMSEQWFELLMKQITTKTMRVVADELNYSKTTLSLIINRKYKGKTDRVRDKVLAIYAQVHCPHQNQVIVMSECVALATSSAPTHNPLKMQQWRACQRCPNKPECGEKS</sequence>